<sequence>MTPPFPQQRPRESEAASLNGAAAGRVFIDFRGSPSALLIFELKPPSAPPLYNSFLTSHAIVKMALRLVVPFLAHI</sequence>
<dbReference type="AlphaFoldDB" id="A0A3P7JQU7"/>
<evidence type="ECO:0000313" key="2">
    <source>
        <dbReference type="Proteomes" id="UP000270094"/>
    </source>
</evidence>
<reference evidence="1 2" key="1">
    <citation type="submission" date="2018-11" db="EMBL/GenBank/DDBJ databases">
        <authorList>
            <consortium name="Pathogen Informatics"/>
        </authorList>
    </citation>
    <scope>NUCLEOTIDE SEQUENCE [LARGE SCALE GENOMIC DNA]</scope>
</reference>
<dbReference type="EMBL" id="UYYB01102551">
    <property type="protein sequence ID" value="VDM78647.1"/>
    <property type="molecule type" value="Genomic_DNA"/>
</dbReference>
<accession>A0A3P7JQU7</accession>
<name>A0A3P7JQU7_STRVU</name>
<dbReference type="Proteomes" id="UP000270094">
    <property type="component" value="Unassembled WGS sequence"/>
</dbReference>
<evidence type="ECO:0000313" key="1">
    <source>
        <dbReference type="EMBL" id="VDM78647.1"/>
    </source>
</evidence>
<organism evidence="1 2">
    <name type="scientific">Strongylus vulgaris</name>
    <name type="common">Blood worm</name>
    <dbReference type="NCBI Taxonomy" id="40348"/>
    <lineage>
        <taxon>Eukaryota</taxon>
        <taxon>Metazoa</taxon>
        <taxon>Ecdysozoa</taxon>
        <taxon>Nematoda</taxon>
        <taxon>Chromadorea</taxon>
        <taxon>Rhabditida</taxon>
        <taxon>Rhabditina</taxon>
        <taxon>Rhabditomorpha</taxon>
        <taxon>Strongyloidea</taxon>
        <taxon>Strongylidae</taxon>
        <taxon>Strongylus</taxon>
    </lineage>
</organism>
<gene>
    <name evidence="1" type="ORF">SVUK_LOCUS13645</name>
</gene>
<protein>
    <submittedName>
        <fullName evidence="1">Uncharacterized protein</fullName>
    </submittedName>
</protein>
<keyword evidence="2" id="KW-1185">Reference proteome</keyword>
<proteinExistence type="predicted"/>